<protein>
    <submittedName>
        <fullName evidence="2">Lyzozyme M1</fullName>
    </submittedName>
</protein>
<dbReference type="AlphaFoldDB" id="A0A348HG13"/>
<dbReference type="EMBL" id="AP018933">
    <property type="protein sequence ID" value="BBG30565.1"/>
    <property type="molecule type" value="Genomic_DNA"/>
</dbReference>
<feature type="compositionally biased region" description="Low complexity" evidence="1">
    <location>
        <begin position="89"/>
        <end position="112"/>
    </location>
</feature>
<name>A0A348HG13_9GAMM</name>
<organism evidence="2 3">
    <name type="scientific">Zymobacter palmae</name>
    <dbReference type="NCBI Taxonomy" id="33074"/>
    <lineage>
        <taxon>Bacteria</taxon>
        <taxon>Pseudomonadati</taxon>
        <taxon>Pseudomonadota</taxon>
        <taxon>Gammaproteobacteria</taxon>
        <taxon>Oceanospirillales</taxon>
        <taxon>Halomonadaceae</taxon>
        <taxon>Zymobacter group</taxon>
        <taxon>Zymobacter</taxon>
    </lineage>
</organism>
<reference evidence="2 3" key="1">
    <citation type="submission" date="2018-09" db="EMBL/GenBank/DDBJ databases">
        <title>Zymobacter palmae IAM14233 (=T109) whole genome analysis.</title>
        <authorList>
            <person name="Yanase H."/>
        </authorList>
    </citation>
    <scope>NUCLEOTIDE SEQUENCE [LARGE SCALE GENOMIC DNA]</scope>
    <source>
        <strain evidence="2 3">IAM14233</strain>
    </source>
</reference>
<feature type="region of interest" description="Disordered" evidence="1">
    <location>
        <begin position="83"/>
        <end position="119"/>
    </location>
</feature>
<keyword evidence="3" id="KW-1185">Reference proteome</keyword>
<evidence type="ECO:0000313" key="3">
    <source>
        <dbReference type="Proteomes" id="UP000267342"/>
    </source>
</evidence>
<dbReference type="OrthoDB" id="6184294at2"/>
<sequence length="119" mass="12980">MAYYRKPALGMDDIHHLLGVTLRDGREQRCGRIVGLDYNHDQPIIDVLWEGQKKVERVSISLEQLAGLMKAFVDARRVSNVRAVGPENAPTHSPTASASGSASVSDGASTDALPERRRA</sequence>
<dbReference type="KEGG" id="zpl:ZBT109_1819"/>
<dbReference type="Proteomes" id="UP000267342">
    <property type="component" value="Chromosome"/>
</dbReference>
<evidence type="ECO:0000256" key="1">
    <source>
        <dbReference type="SAM" id="MobiDB-lite"/>
    </source>
</evidence>
<gene>
    <name evidence="2" type="ORF">ZBT109_1819</name>
</gene>
<accession>A0A348HG13</accession>
<proteinExistence type="predicted"/>
<evidence type="ECO:0000313" key="2">
    <source>
        <dbReference type="EMBL" id="BBG30565.1"/>
    </source>
</evidence>
<dbReference type="RefSeq" id="WP_027704964.1">
    <property type="nucleotide sequence ID" value="NZ_AP018933.1"/>
</dbReference>